<evidence type="ECO:0000259" key="2">
    <source>
        <dbReference type="Pfam" id="PF00646"/>
    </source>
</evidence>
<sequence>RMSSPAKKKIKGDFDSLSPANSIDTALEVNRRLEQDVDLSPNARNESSEKTAAQLGESNQQVEKKDVTLAEKINKHEVPFLRLPNELLFNLLKLLPPKDRLKARVNKRLNGVEETNK</sequence>
<gene>
    <name evidence="3" type="ORF">PMAYCL1PPCAC_00496</name>
</gene>
<dbReference type="AlphaFoldDB" id="A0AAN4YXN3"/>
<protein>
    <recommendedName>
        <fullName evidence="2">F-box domain-containing protein</fullName>
    </recommendedName>
</protein>
<feature type="non-terminal residue" evidence="3">
    <location>
        <position position="1"/>
    </location>
</feature>
<reference evidence="4" key="1">
    <citation type="submission" date="2022-10" db="EMBL/GenBank/DDBJ databases">
        <title>Genome assembly of Pristionchus species.</title>
        <authorList>
            <person name="Yoshida K."/>
            <person name="Sommer R.J."/>
        </authorList>
    </citation>
    <scope>NUCLEOTIDE SEQUENCE [LARGE SCALE GENOMIC DNA]</scope>
    <source>
        <strain evidence="4">RS5460</strain>
    </source>
</reference>
<dbReference type="EMBL" id="BTRK01000001">
    <property type="protein sequence ID" value="GMR30301.1"/>
    <property type="molecule type" value="Genomic_DNA"/>
</dbReference>
<evidence type="ECO:0000313" key="3">
    <source>
        <dbReference type="EMBL" id="GMR30301.1"/>
    </source>
</evidence>
<dbReference type="Proteomes" id="UP001328107">
    <property type="component" value="Unassembled WGS sequence"/>
</dbReference>
<feature type="compositionally biased region" description="Basic residues" evidence="1">
    <location>
        <begin position="1"/>
        <end position="10"/>
    </location>
</feature>
<accession>A0AAN4YXN3</accession>
<comment type="caution">
    <text evidence="3">The sequence shown here is derived from an EMBL/GenBank/DDBJ whole genome shotgun (WGS) entry which is preliminary data.</text>
</comment>
<dbReference type="InterPro" id="IPR001810">
    <property type="entry name" value="F-box_dom"/>
</dbReference>
<keyword evidence="4" id="KW-1185">Reference proteome</keyword>
<dbReference type="Pfam" id="PF00646">
    <property type="entry name" value="F-box"/>
    <property type="match status" value="1"/>
</dbReference>
<feature type="non-terminal residue" evidence="3">
    <location>
        <position position="117"/>
    </location>
</feature>
<proteinExistence type="predicted"/>
<evidence type="ECO:0000313" key="4">
    <source>
        <dbReference type="Proteomes" id="UP001328107"/>
    </source>
</evidence>
<feature type="region of interest" description="Disordered" evidence="1">
    <location>
        <begin position="35"/>
        <end position="63"/>
    </location>
</feature>
<feature type="domain" description="F-box" evidence="2">
    <location>
        <begin position="80"/>
        <end position="104"/>
    </location>
</feature>
<feature type="region of interest" description="Disordered" evidence="1">
    <location>
        <begin position="1"/>
        <end position="20"/>
    </location>
</feature>
<organism evidence="3 4">
    <name type="scientific">Pristionchus mayeri</name>
    <dbReference type="NCBI Taxonomy" id="1317129"/>
    <lineage>
        <taxon>Eukaryota</taxon>
        <taxon>Metazoa</taxon>
        <taxon>Ecdysozoa</taxon>
        <taxon>Nematoda</taxon>
        <taxon>Chromadorea</taxon>
        <taxon>Rhabditida</taxon>
        <taxon>Rhabditina</taxon>
        <taxon>Diplogasteromorpha</taxon>
        <taxon>Diplogasteroidea</taxon>
        <taxon>Neodiplogasteridae</taxon>
        <taxon>Pristionchus</taxon>
    </lineage>
</organism>
<evidence type="ECO:0000256" key="1">
    <source>
        <dbReference type="SAM" id="MobiDB-lite"/>
    </source>
</evidence>
<name>A0AAN4YXN3_9BILA</name>